<dbReference type="Gene3D" id="3.30.450.40">
    <property type="match status" value="1"/>
</dbReference>
<feature type="domain" description="GAF" evidence="3">
    <location>
        <begin position="163"/>
        <end position="311"/>
    </location>
</feature>
<gene>
    <name evidence="4" type="ORF">ACFQGD_17470</name>
</gene>
<reference evidence="5" key="1">
    <citation type="journal article" date="2019" name="Int. J. Syst. Evol. Microbiol.">
        <title>The Global Catalogue of Microorganisms (GCM) 10K type strain sequencing project: providing services to taxonomists for standard genome sequencing and annotation.</title>
        <authorList>
            <consortium name="The Broad Institute Genomics Platform"/>
            <consortium name="The Broad Institute Genome Sequencing Center for Infectious Disease"/>
            <person name="Wu L."/>
            <person name="Ma J."/>
        </authorList>
    </citation>
    <scope>NUCLEOTIDE SEQUENCE [LARGE SCALE GENOMIC DNA]</scope>
    <source>
        <strain evidence="5">KCTC 32255</strain>
    </source>
</reference>
<evidence type="ECO:0000313" key="4">
    <source>
        <dbReference type="EMBL" id="MFC6868935.1"/>
    </source>
</evidence>
<dbReference type="EMBL" id="JBHSXX010000001">
    <property type="protein sequence ID" value="MFC6868935.1"/>
    <property type="molecule type" value="Genomic_DNA"/>
</dbReference>
<comment type="similarity">
    <text evidence="1">Belongs to the CdaR family.</text>
</comment>
<proteinExistence type="inferred from homology"/>
<dbReference type="Pfam" id="PF17853">
    <property type="entry name" value="GGDEF_2"/>
    <property type="match status" value="1"/>
</dbReference>
<evidence type="ECO:0000313" key="5">
    <source>
        <dbReference type="Proteomes" id="UP001596337"/>
    </source>
</evidence>
<name>A0ABW2C3M5_9PSEU</name>
<accession>A0ABW2C3M5</accession>
<sequence>MGHTFTTSNERRARTNLTLDDSRRQIRWPRLIAELAVATADSPEAVAGVAVMAARPLLGAEIATVVRWQDGHPMLLDSLGELPLALTPRPPEGMSWSDGRPVATVSIDPRTDLIVSRSAAVPFDGADLEALRALGQLVHHSWLGCAPGLALARMAARVVSSLEPDEVLVALADATAHLLRADIAGVLLRCPDDELEMRCAIGNTRFDTGRLRIRPGQGLAGRVALAGRPERIDDYSTDPRSAPEFLALSDVEGTCSAIAVPLSWENRVIGVLCAWRRHRVPFTNEDESVFATLAELCVGSLHNAEAHRALRLRADAAEAARNELAERHKHAVNELAVHTELLSIAAEGTDVEAILTAVSRLMTAAAAVISEDGRVLGTATNGARRPSAKWLDHVRGAVMSAAADGDSVAEYPAGEQVMLIARVRASGMTFGHLALLFADTPPAGARLAAEQAAVVTALFLAQKEAAVAAGRRAQSEFVWDVLEGRVPDAVEAGVRARHLGMGFALPARVVAIELHRSAETASHAADPEQLERARVQCSRLISSELERYGARNAVLARRADRFAIIVPRAKRVALPALRRLATTFATLTWPDDLSARVGVGGVVREMTGMPTGWQEALLACSAALPGHAPGLFEDLGVLRFLLAPANREDLDSFARQVLGPVLDYDASHGSELLRTLRAYLTAGCSTRQTASMLCVHHRTVAYRIQRVADLTGLRLADQESRFEAQLACKILALSGQSPEPSCPKQTTISESLALAGRSQERRSTSTVEFS</sequence>
<evidence type="ECO:0000259" key="3">
    <source>
        <dbReference type="SMART" id="SM00065"/>
    </source>
</evidence>
<dbReference type="SUPFAM" id="SSF55781">
    <property type="entry name" value="GAF domain-like"/>
    <property type="match status" value="1"/>
</dbReference>
<dbReference type="SMART" id="SM00065">
    <property type="entry name" value="GAF"/>
    <property type="match status" value="1"/>
</dbReference>
<feature type="coiled-coil region" evidence="2">
    <location>
        <begin position="307"/>
        <end position="334"/>
    </location>
</feature>
<dbReference type="Pfam" id="PF13556">
    <property type="entry name" value="HTH_30"/>
    <property type="match status" value="1"/>
</dbReference>
<dbReference type="Pfam" id="PF13185">
    <property type="entry name" value="GAF_2"/>
    <property type="match status" value="1"/>
</dbReference>
<evidence type="ECO:0000256" key="2">
    <source>
        <dbReference type="SAM" id="Coils"/>
    </source>
</evidence>
<comment type="caution">
    <text evidence="4">The sequence shown here is derived from an EMBL/GenBank/DDBJ whole genome shotgun (WGS) entry which is preliminary data.</text>
</comment>
<dbReference type="PANTHER" id="PTHR33744">
    <property type="entry name" value="CARBOHYDRATE DIACID REGULATOR"/>
    <property type="match status" value="1"/>
</dbReference>
<evidence type="ECO:0000256" key="1">
    <source>
        <dbReference type="ARBA" id="ARBA00006754"/>
    </source>
</evidence>
<dbReference type="InterPro" id="IPR029016">
    <property type="entry name" value="GAF-like_dom_sf"/>
</dbReference>
<dbReference type="InterPro" id="IPR042070">
    <property type="entry name" value="PucR_C-HTH_sf"/>
</dbReference>
<dbReference type="InterPro" id="IPR051448">
    <property type="entry name" value="CdaR-like_regulators"/>
</dbReference>
<dbReference type="InterPro" id="IPR041522">
    <property type="entry name" value="CdaR_GGDEF"/>
</dbReference>
<dbReference type="PANTHER" id="PTHR33744:SF1">
    <property type="entry name" value="DNA-BINDING TRANSCRIPTIONAL ACTIVATOR ADER"/>
    <property type="match status" value="1"/>
</dbReference>
<dbReference type="Proteomes" id="UP001596337">
    <property type="component" value="Unassembled WGS sequence"/>
</dbReference>
<dbReference type="InterPro" id="IPR003018">
    <property type="entry name" value="GAF"/>
</dbReference>
<protein>
    <submittedName>
        <fullName evidence="4">Helix-turn-helix domain-containing protein</fullName>
    </submittedName>
</protein>
<dbReference type="Gene3D" id="1.10.10.2840">
    <property type="entry name" value="PucR C-terminal helix-turn-helix domain"/>
    <property type="match status" value="1"/>
</dbReference>
<dbReference type="RefSeq" id="WP_345403153.1">
    <property type="nucleotide sequence ID" value="NZ_BAABLA010000113.1"/>
</dbReference>
<organism evidence="4 5">
    <name type="scientific">Haloechinothrix salitolerans</name>
    <dbReference type="NCBI Taxonomy" id="926830"/>
    <lineage>
        <taxon>Bacteria</taxon>
        <taxon>Bacillati</taxon>
        <taxon>Actinomycetota</taxon>
        <taxon>Actinomycetes</taxon>
        <taxon>Pseudonocardiales</taxon>
        <taxon>Pseudonocardiaceae</taxon>
        <taxon>Haloechinothrix</taxon>
    </lineage>
</organism>
<keyword evidence="2" id="KW-0175">Coiled coil</keyword>
<dbReference type="InterPro" id="IPR025736">
    <property type="entry name" value="PucR_C-HTH_dom"/>
</dbReference>
<keyword evidence="5" id="KW-1185">Reference proteome</keyword>